<dbReference type="VEuPathDB" id="CryptoDB:Cvel_31314"/>
<keyword evidence="3 6" id="KW-0479">Metal-binding</keyword>
<feature type="active site" description="Proton acceptor" evidence="6">
    <location>
        <position position="308"/>
    </location>
</feature>
<dbReference type="InterPro" id="IPR050134">
    <property type="entry name" value="NAD-dep_sirtuin_deacylases"/>
</dbReference>
<feature type="binding site" evidence="6">
    <location>
        <position position="316"/>
    </location>
    <ligand>
        <name>Zn(2+)</name>
        <dbReference type="ChEBI" id="CHEBI:29105"/>
    </ligand>
</feature>
<dbReference type="PANTHER" id="PTHR11085:SF6">
    <property type="entry name" value="NAD-DEPENDENT PROTEIN DEACETYLASE SIRTUIN-2"/>
    <property type="match status" value="1"/>
</dbReference>
<name>A0A0G4HT79_9ALVE</name>
<evidence type="ECO:0000256" key="7">
    <source>
        <dbReference type="SAM" id="MobiDB-lite"/>
    </source>
</evidence>
<keyword evidence="5" id="KW-0520">NAD</keyword>
<feature type="domain" description="Deacetylase sirtuin-type" evidence="8">
    <location>
        <begin position="164"/>
        <end position="466"/>
    </location>
</feature>
<dbReference type="EMBL" id="CDMZ01003783">
    <property type="protein sequence ID" value="CEM47567.1"/>
    <property type="molecule type" value="Genomic_DNA"/>
</dbReference>
<keyword evidence="4 6" id="KW-0862">Zinc</keyword>
<keyword evidence="2" id="KW-0808">Transferase</keyword>
<feature type="binding site" evidence="6">
    <location>
        <position position="319"/>
    </location>
    <ligand>
        <name>Zn(2+)</name>
        <dbReference type="ChEBI" id="CHEBI:29105"/>
    </ligand>
</feature>
<comment type="cofactor">
    <cofactor evidence="1">
        <name>Zn(2+)</name>
        <dbReference type="ChEBI" id="CHEBI:29105"/>
    </cofactor>
</comment>
<dbReference type="GO" id="GO:0005634">
    <property type="term" value="C:nucleus"/>
    <property type="evidence" value="ECO:0007669"/>
    <property type="project" value="TreeGrafter"/>
</dbReference>
<dbReference type="SUPFAM" id="SSF52467">
    <property type="entry name" value="DHS-like NAD/FAD-binding domain"/>
    <property type="match status" value="1"/>
</dbReference>
<dbReference type="GO" id="GO:0070403">
    <property type="term" value="F:NAD+ binding"/>
    <property type="evidence" value="ECO:0007669"/>
    <property type="project" value="InterPro"/>
</dbReference>
<dbReference type="PANTHER" id="PTHR11085">
    <property type="entry name" value="NAD-DEPENDENT PROTEIN DEACYLASE SIRTUIN-5, MITOCHONDRIAL-RELATED"/>
    <property type="match status" value="1"/>
</dbReference>
<protein>
    <recommendedName>
        <fullName evidence="8">Deacetylase sirtuin-type domain-containing protein</fullName>
    </recommendedName>
</protein>
<dbReference type="AlphaFoldDB" id="A0A0G4HT79"/>
<dbReference type="PROSITE" id="PS50305">
    <property type="entry name" value="SIRTUIN"/>
    <property type="match status" value="1"/>
</dbReference>
<evidence type="ECO:0000256" key="6">
    <source>
        <dbReference type="PROSITE-ProRule" id="PRU00236"/>
    </source>
</evidence>
<dbReference type="PhylomeDB" id="A0A0G4HT79"/>
<dbReference type="Gene3D" id="3.30.1600.10">
    <property type="entry name" value="SIR2/SIRT2 'Small Domain"/>
    <property type="match status" value="1"/>
</dbReference>
<evidence type="ECO:0000256" key="4">
    <source>
        <dbReference type="ARBA" id="ARBA00022833"/>
    </source>
</evidence>
<dbReference type="GO" id="GO:0017136">
    <property type="term" value="F:histone deacetylase activity, NAD-dependent"/>
    <property type="evidence" value="ECO:0007669"/>
    <property type="project" value="TreeGrafter"/>
</dbReference>
<feature type="binding site" evidence="6">
    <location>
        <position position="357"/>
    </location>
    <ligand>
        <name>Zn(2+)</name>
        <dbReference type="ChEBI" id="CHEBI:29105"/>
    </ligand>
</feature>
<evidence type="ECO:0000256" key="2">
    <source>
        <dbReference type="ARBA" id="ARBA00022679"/>
    </source>
</evidence>
<evidence type="ECO:0000259" key="8">
    <source>
        <dbReference type="PROSITE" id="PS50305"/>
    </source>
</evidence>
<dbReference type="InterPro" id="IPR026591">
    <property type="entry name" value="Sirtuin_cat_small_dom_sf"/>
</dbReference>
<dbReference type="InterPro" id="IPR026590">
    <property type="entry name" value="Ssirtuin_cat_dom"/>
</dbReference>
<evidence type="ECO:0000256" key="5">
    <source>
        <dbReference type="ARBA" id="ARBA00023027"/>
    </source>
</evidence>
<dbReference type="Gene3D" id="3.40.50.1220">
    <property type="entry name" value="TPP-binding domain"/>
    <property type="match status" value="1"/>
</dbReference>
<feature type="binding site" evidence="6">
    <location>
        <position position="363"/>
    </location>
    <ligand>
        <name>Zn(2+)</name>
        <dbReference type="ChEBI" id="CHEBI:29105"/>
    </ligand>
</feature>
<reference evidence="9" key="1">
    <citation type="submission" date="2014-11" db="EMBL/GenBank/DDBJ databases">
        <authorList>
            <person name="Otto D Thomas"/>
            <person name="Naeem Raeece"/>
        </authorList>
    </citation>
    <scope>NUCLEOTIDE SEQUENCE</scope>
</reference>
<evidence type="ECO:0000313" key="9">
    <source>
        <dbReference type="EMBL" id="CEM47567.1"/>
    </source>
</evidence>
<sequence length="495" mass="53636">MRPQPRRLLLRVGSPGALNRSLTKAPKARVSIPELADEASPLPEGWVVVGWSQTDLTDTVGNFIAKAAYQLEHEIPDFMKGLPQIQSQVESLKRLLKNPNFSVMVTEQHRQASGDPNVPEGQERERGEKGEEEEDEDTCTQSFFGPGDEGEVIETFGTAGVRPPFLEAPTLEAIGRALGSGHFRSVLLMTGAGVSTNSGIPDYRSAGGMYASIRPDLLTAAEEEREAIKRDPTFVANIRLFRQNPLPLLEVKREFVLGSANGTFRPTATHMFARILHEKGYLMRVLTQNIDGLHTAAGVPSEKVLEVHGSIRNCVCSECGTSFPFQNFAEKVRESVKSLHGLDASAPSESSVGSFQCESKFFCNGIIRPAVVLFGESLPKSFDVAMDEEVSKADLLLVAGTSLTVAPANQVPSVVPLSCVRLVINGQRVGEHCGLVFDSPYSQRDLLLEGDLDEGVAALCRAAGWGEDLEGLVDEMASASRETVRRVYAVGEGDV</sequence>
<dbReference type="InterPro" id="IPR029035">
    <property type="entry name" value="DHS-like_NAD/FAD-binding_dom"/>
</dbReference>
<dbReference type="GO" id="GO:0046872">
    <property type="term" value="F:metal ion binding"/>
    <property type="evidence" value="ECO:0007669"/>
    <property type="project" value="UniProtKB-KW"/>
</dbReference>
<proteinExistence type="predicted"/>
<evidence type="ECO:0000256" key="1">
    <source>
        <dbReference type="ARBA" id="ARBA00001947"/>
    </source>
</evidence>
<accession>A0A0G4HT79</accession>
<dbReference type="Pfam" id="PF02146">
    <property type="entry name" value="SIR2"/>
    <property type="match status" value="1"/>
</dbReference>
<organism evidence="9">
    <name type="scientific">Chromera velia CCMP2878</name>
    <dbReference type="NCBI Taxonomy" id="1169474"/>
    <lineage>
        <taxon>Eukaryota</taxon>
        <taxon>Sar</taxon>
        <taxon>Alveolata</taxon>
        <taxon>Colpodellida</taxon>
        <taxon>Chromeraceae</taxon>
        <taxon>Chromera</taxon>
    </lineage>
</organism>
<dbReference type="InterPro" id="IPR003000">
    <property type="entry name" value="Sirtuin"/>
</dbReference>
<feature type="region of interest" description="Disordered" evidence="7">
    <location>
        <begin position="108"/>
        <end position="147"/>
    </location>
</feature>
<evidence type="ECO:0000256" key="3">
    <source>
        <dbReference type="ARBA" id="ARBA00022723"/>
    </source>
</evidence>
<gene>
    <name evidence="9" type="ORF">Cvel_31314</name>
</gene>